<dbReference type="EMBL" id="DWWI01000104">
    <property type="protein sequence ID" value="HJC43006.1"/>
    <property type="molecule type" value="Genomic_DNA"/>
</dbReference>
<feature type="non-terminal residue" evidence="1">
    <location>
        <position position="197"/>
    </location>
</feature>
<accession>A0A9D2T2G6</accession>
<evidence type="ECO:0000313" key="1">
    <source>
        <dbReference type="EMBL" id="HJC43006.1"/>
    </source>
</evidence>
<comment type="caution">
    <text evidence="1">The sequence shown here is derived from an EMBL/GenBank/DDBJ whole genome shotgun (WGS) entry which is preliminary data.</text>
</comment>
<name>A0A9D2T2G6_9FIRM</name>
<sequence length="197" mass="22880">MKKCYPEKKEGTLSIWPTANDLFGGDGQMTDIFRCCEDAVLLASSGGCSVYQLHNETGEGVMTIYEVFPGVTLSYNDFHMQYYDSRFRPDREVFCIDHCREGRLEYTSKHDAYSYVEAGDLKLDQRMTHEGRFVLPLSHYHGITITFDFKTACRTMPEQVKDFPVDLRDIRKKFCRDKWPVVLHGESAIEHIFSELY</sequence>
<organism evidence="1 2">
    <name type="scientific">Candidatus Mediterraneibacter gallistercoris</name>
    <dbReference type="NCBI Taxonomy" id="2838671"/>
    <lineage>
        <taxon>Bacteria</taxon>
        <taxon>Bacillati</taxon>
        <taxon>Bacillota</taxon>
        <taxon>Clostridia</taxon>
        <taxon>Lachnospirales</taxon>
        <taxon>Lachnospiraceae</taxon>
        <taxon>Mediterraneibacter</taxon>
    </lineage>
</organism>
<dbReference type="Proteomes" id="UP000823895">
    <property type="component" value="Unassembled WGS sequence"/>
</dbReference>
<protein>
    <submittedName>
        <fullName evidence="1">Uncharacterized protein</fullName>
    </submittedName>
</protein>
<reference evidence="1" key="2">
    <citation type="submission" date="2021-04" db="EMBL/GenBank/DDBJ databases">
        <authorList>
            <person name="Gilroy R."/>
        </authorList>
    </citation>
    <scope>NUCLEOTIDE SEQUENCE</scope>
    <source>
        <strain evidence="1">CHK165-2605</strain>
    </source>
</reference>
<proteinExistence type="predicted"/>
<dbReference type="AlphaFoldDB" id="A0A9D2T2G6"/>
<evidence type="ECO:0000313" key="2">
    <source>
        <dbReference type="Proteomes" id="UP000823895"/>
    </source>
</evidence>
<gene>
    <name evidence="1" type="ORF">H9756_04885</name>
</gene>
<reference evidence="1" key="1">
    <citation type="journal article" date="2021" name="PeerJ">
        <title>Extensive microbial diversity within the chicken gut microbiome revealed by metagenomics and culture.</title>
        <authorList>
            <person name="Gilroy R."/>
            <person name="Ravi A."/>
            <person name="Getino M."/>
            <person name="Pursley I."/>
            <person name="Horton D.L."/>
            <person name="Alikhan N.F."/>
            <person name="Baker D."/>
            <person name="Gharbi K."/>
            <person name="Hall N."/>
            <person name="Watson M."/>
            <person name="Adriaenssens E.M."/>
            <person name="Foster-Nyarko E."/>
            <person name="Jarju S."/>
            <person name="Secka A."/>
            <person name="Antonio M."/>
            <person name="Oren A."/>
            <person name="Chaudhuri R.R."/>
            <person name="La Ragione R."/>
            <person name="Hildebrand F."/>
            <person name="Pallen M.J."/>
        </authorList>
    </citation>
    <scope>NUCLEOTIDE SEQUENCE</scope>
    <source>
        <strain evidence="1">CHK165-2605</strain>
    </source>
</reference>